<dbReference type="AlphaFoldDB" id="K9TCP8"/>
<protein>
    <submittedName>
        <fullName evidence="2">Uncharacterized protein</fullName>
    </submittedName>
</protein>
<dbReference type="EMBL" id="CP003607">
    <property type="protein sequence ID" value="AFY79896.1"/>
    <property type="molecule type" value="Genomic_DNA"/>
</dbReference>
<keyword evidence="1" id="KW-1133">Transmembrane helix</keyword>
<gene>
    <name evidence="2" type="ORF">Oscil6304_0140</name>
</gene>
<keyword evidence="1" id="KW-0812">Transmembrane</keyword>
<dbReference type="HOGENOM" id="CLU_2684300_0_0_3"/>
<dbReference type="RefSeq" id="WP_015146546.1">
    <property type="nucleotide sequence ID" value="NC_019693.1"/>
</dbReference>
<name>K9TCP8_9CYAN</name>
<feature type="transmembrane region" description="Helical" evidence="1">
    <location>
        <begin position="53"/>
        <end position="71"/>
    </location>
</feature>
<keyword evidence="3" id="KW-1185">Reference proteome</keyword>
<evidence type="ECO:0000256" key="1">
    <source>
        <dbReference type="SAM" id="Phobius"/>
    </source>
</evidence>
<evidence type="ECO:0000313" key="2">
    <source>
        <dbReference type="EMBL" id="AFY79896.1"/>
    </source>
</evidence>
<sequence length="75" mass="8374">MNNSEKTKAQRLSEAVSDFDTVLEQDPQVQLYRTQPSQTDVTGTAPPNLPPAFQVQWLLLLLVHLLVLLCGKNRG</sequence>
<dbReference type="KEGG" id="oac:Oscil6304_0140"/>
<keyword evidence="1" id="KW-0472">Membrane</keyword>
<dbReference type="InParanoid" id="K9TCP8"/>
<dbReference type="Proteomes" id="UP000010367">
    <property type="component" value="Chromosome"/>
</dbReference>
<reference evidence="2 3" key="1">
    <citation type="submission" date="2012-06" db="EMBL/GenBank/DDBJ databases">
        <title>Finished chromosome of genome of Oscillatoria acuminata PCC 6304.</title>
        <authorList>
            <consortium name="US DOE Joint Genome Institute"/>
            <person name="Gugger M."/>
            <person name="Coursin T."/>
            <person name="Rippka R."/>
            <person name="Tandeau De Marsac N."/>
            <person name="Huntemann M."/>
            <person name="Wei C.-L."/>
            <person name="Han J."/>
            <person name="Detter J.C."/>
            <person name="Han C."/>
            <person name="Tapia R."/>
            <person name="Davenport K."/>
            <person name="Daligault H."/>
            <person name="Erkkila T."/>
            <person name="Gu W."/>
            <person name="Munk A.C.C."/>
            <person name="Teshima H."/>
            <person name="Xu Y."/>
            <person name="Chain P."/>
            <person name="Chen A."/>
            <person name="Krypides N."/>
            <person name="Mavromatis K."/>
            <person name="Markowitz V."/>
            <person name="Szeto E."/>
            <person name="Ivanova N."/>
            <person name="Mikhailova N."/>
            <person name="Ovchinnikova G."/>
            <person name="Pagani I."/>
            <person name="Pati A."/>
            <person name="Goodwin L."/>
            <person name="Peters L."/>
            <person name="Pitluck S."/>
            <person name="Woyke T."/>
            <person name="Kerfeld C."/>
        </authorList>
    </citation>
    <scope>NUCLEOTIDE SEQUENCE [LARGE SCALE GENOMIC DNA]</scope>
    <source>
        <strain evidence="2 3">PCC 6304</strain>
    </source>
</reference>
<proteinExistence type="predicted"/>
<evidence type="ECO:0000313" key="3">
    <source>
        <dbReference type="Proteomes" id="UP000010367"/>
    </source>
</evidence>
<organism evidence="2 3">
    <name type="scientific">Oscillatoria acuminata PCC 6304</name>
    <dbReference type="NCBI Taxonomy" id="56110"/>
    <lineage>
        <taxon>Bacteria</taxon>
        <taxon>Bacillati</taxon>
        <taxon>Cyanobacteriota</taxon>
        <taxon>Cyanophyceae</taxon>
        <taxon>Oscillatoriophycideae</taxon>
        <taxon>Oscillatoriales</taxon>
        <taxon>Oscillatoriaceae</taxon>
        <taxon>Oscillatoria</taxon>
    </lineage>
</organism>
<dbReference type="eggNOG" id="ENOG502ZQ6X">
    <property type="taxonomic scope" value="Bacteria"/>
</dbReference>
<accession>K9TCP8</accession>